<dbReference type="EMBL" id="CM046394">
    <property type="protein sequence ID" value="KAI8547337.1"/>
    <property type="molecule type" value="Genomic_DNA"/>
</dbReference>
<protein>
    <submittedName>
        <fullName evidence="1">Uncharacterized protein</fullName>
    </submittedName>
</protein>
<gene>
    <name evidence="1" type="ORF">RHMOL_Rhmol07G0187500</name>
</gene>
<proteinExistence type="predicted"/>
<keyword evidence="2" id="KW-1185">Reference proteome</keyword>
<name>A0ACC0N3N5_RHOML</name>
<organism evidence="1 2">
    <name type="scientific">Rhododendron molle</name>
    <name type="common">Chinese azalea</name>
    <name type="synonym">Azalea mollis</name>
    <dbReference type="NCBI Taxonomy" id="49168"/>
    <lineage>
        <taxon>Eukaryota</taxon>
        <taxon>Viridiplantae</taxon>
        <taxon>Streptophyta</taxon>
        <taxon>Embryophyta</taxon>
        <taxon>Tracheophyta</taxon>
        <taxon>Spermatophyta</taxon>
        <taxon>Magnoliopsida</taxon>
        <taxon>eudicotyledons</taxon>
        <taxon>Gunneridae</taxon>
        <taxon>Pentapetalae</taxon>
        <taxon>asterids</taxon>
        <taxon>Ericales</taxon>
        <taxon>Ericaceae</taxon>
        <taxon>Ericoideae</taxon>
        <taxon>Rhodoreae</taxon>
        <taxon>Rhododendron</taxon>
    </lineage>
</organism>
<dbReference type="Proteomes" id="UP001062846">
    <property type="component" value="Chromosome 7"/>
</dbReference>
<sequence>MIVIPPYKKSMSKLLKTSSNISNGAADCLLSSGQINILRLMEWYEPEGDTGDTALQAHYRFALVISVLAAYLLVSPYGQVDTSLVSVAT</sequence>
<reference evidence="1" key="1">
    <citation type="submission" date="2022-02" db="EMBL/GenBank/DDBJ databases">
        <title>Plant Genome Project.</title>
        <authorList>
            <person name="Zhang R.-G."/>
        </authorList>
    </citation>
    <scope>NUCLEOTIDE SEQUENCE</scope>
    <source>
        <strain evidence="1">AT1</strain>
    </source>
</reference>
<evidence type="ECO:0000313" key="1">
    <source>
        <dbReference type="EMBL" id="KAI8547337.1"/>
    </source>
</evidence>
<accession>A0ACC0N3N5</accession>
<comment type="caution">
    <text evidence="1">The sequence shown here is derived from an EMBL/GenBank/DDBJ whole genome shotgun (WGS) entry which is preliminary data.</text>
</comment>
<evidence type="ECO:0000313" key="2">
    <source>
        <dbReference type="Proteomes" id="UP001062846"/>
    </source>
</evidence>